<dbReference type="InterPro" id="IPR000873">
    <property type="entry name" value="AMP-dep_synth/lig_dom"/>
</dbReference>
<dbReference type="InterPro" id="IPR025110">
    <property type="entry name" value="AMP-bd_C"/>
</dbReference>
<comment type="caution">
    <text evidence="5">The sequence shown here is derived from an EMBL/GenBank/DDBJ whole genome shotgun (WGS) entry which is preliminary data.</text>
</comment>
<protein>
    <submittedName>
        <fullName evidence="5">Fatty-acyl-CoA synthase</fullName>
    </submittedName>
</protein>
<dbReference type="SUPFAM" id="SSF56801">
    <property type="entry name" value="Acetyl-CoA synthetase-like"/>
    <property type="match status" value="1"/>
</dbReference>
<comment type="similarity">
    <text evidence="1">Belongs to the ATP-dependent AMP-binding enzyme family.</text>
</comment>
<gene>
    <name evidence="5" type="ORF">DES41_106293</name>
</gene>
<keyword evidence="2" id="KW-0436">Ligase</keyword>
<feature type="domain" description="AMP-dependent synthetase/ligase" evidence="3">
    <location>
        <begin position="17"/>
        <end position="368"/>
    </location>
</feature>
<dbReference type="GO" id="GO:0006631">
    <property type="term" value="P:fatty acid metabolic process"/>
    <property type="evidence" value="ECO:0007669"/>
    <property type="project" value="TreeGrafter"/>
</dbReference>
<evidence type="ECO:0000259" key="3">
    <source>
        <dbReference type="Pfam" id="PF00501"/>
    </source>
</evidence>
<dbReference type="PROSITE" id="PS00455">
    <property type="entry name" value="AMP_BINDING"/>
    <property type="match status" value="1"/>
</dbReference>
<evidence type="ECO:0000256" key="1">
    <source>
        <dbReference type="ARBA" id="ARBA00006432"/>
    </source>
</evidence>
<evidence type="ECO:0000313" key="6">
    <source>
        <dbReference type="Proteomes" id="UP000252884"/>
    </source>
</evidence>
<evidence type="ECO:0000259" key="4">
    <source>
        <dbReference type="Pfam" id="PF13193"/>
    </source>
</evidence>
<proteinExistence type="inferred from homology"/>
<reference evidence="5 6" key="1">
    <citation type="submission" date="2018-07" db="EMBL/GenBank/DDBJ databases">
        <title>Genomic Encyclopedia of Type Strains, Phase IV (KMG-IV): sequencing the most valuable type-strain genomes for metagenomic binning, comparative biology and taxonomic classification.</title>
        <authorList>
            <person name="Goeker M."/>
        </authorList>
    </citation>
    <scope>NUCLEOTIDE SEQUENCE [LARGE SCALE GENOMIC DNA]</scope>
    <source>
        <strain evidence="5 6">DSM 21634</strain>
    </source>
</reference>
<dbReference type="RefSeq" id="WP_114469824.1">
    <property type="nucleotide sequence ID" value="NZ_QPJK01000006.1"/>
</dbReference>
<feature type="domain" description="AMP-binding enzyme C-terminal" evidence="4">
    <location>
        <begin position="418"/>
        <end position="494"/>
    </location>
</feature>
<dbReference type="Pfam" id="PF13193">
    <property type="entry name" value="AMP-binding_C"/>
    <property type="match status" value="1"/>
</dbReference>
<organism evidence="5 6">
    <name type="scientific">Pseudorhodoferax soli</name>
    <dbReference type="NCBI Taxonomy" id="545864"/>
    <lineage>
        <taxon>Bacteria</taxon>
        <taxon>Pseudomonadati</taxon>
        <taxon>Pseudomonadota</taxon>
        <taxon>Betaproteobacteria</taxon>
        <taxon>Burkholderiales</taxon>
        <taxon>Comamonadaceae</taxon>
    </lineage>
</organism>
<dbReference type="OrthoDB" id="9766486at2"/>
<dbReference type="EMBL" id="QPJK01000006">
    <property type="protein sequence ID" value="RCW69419.1"/>
    <property type="molecule type" value="Genomic_DNA"/>
</dbReference>
<keyword evidence="6" id="KW-1185">Reference proteome</keyword>
<evidence type="ECO:0000313" key="5">
    <source>
        <dbReference type="EMBL" id="RCW69419.1"/>
    </source>
</evidence>
<accession>A0A368XPE5</accession>
<sequence>MRQSALGQMVVGNMLATAAVRFAQREAWHCVPTGRRYSFAQANARCNRLANGLLALGLCPGECVAFLSTNRAEVAEIYFALAKAGLVGLPLNYRLAPVEMLALMQEVGAVALLCERRFADLAAQVRVRVVFGEGATPAGTHDYEALLDAASASEPTVQVNEDDPYYFNLTSGTTGLPKCYLISHYNAATFANMFQALHMVREDVVMTVFPMYGRVGFAWVACGVMYGCRNVLTNFDAGQALDLIGRERVTITNLVPTMGAMLLARPELDGAQLGSLRALVFAGSLLASPVRDGVMARICPRLYEYYGMQETSTLVVSTPEDRVRRPDSVGQPILFAEVRVVDEAGRDVPVGQTGAVIGRSPGTVTGYYKNPDKTTETFRGGWLHTGDLGRLDDEGYLFINGRLKDVIVTGGQNVHAGEVEEAILRFDGVADCAVIGLPDPLWGESVSAVVVPAPGHSVDPDALLAWCRRSLAGFKTPKRVLLQADPLPRTATGKVQKFLLVARYSTPSAKS</sequence>
<evidence type="ECO:0000256" key="2">
    <source>
        <dbReference type="ARBA" id="ARBA00022598"/>
    </source>
</evidence>
<dbReference type="InterPro" id="IPR020845">
    <property type="entry name" value="AMP-binding_CS"/>
</dbReference>
<dbReference type="GO" id="GO:0031956">
    <property type="term" value="F:medium-chain fatty acid-CoA ligase activity"/>
    <property type="evidence" value="ECO:0007669"/>
    <property type="project" value="TreeGrafter"/>
</dbReference>
<dbReference type="PANTHER" id="PTHR43201">
    <property type="entry name" value="ACYL-COA SYNTHETASE"/>
    <property type="match status" value="1"/>
</dbReference>
<dbReference type="Pfam" id="PF00501">
    <property type="entry name" value="AMP-binding"/>
    <property type="match status" value="1"/>
</dbReference>
<dbReference type="Proteomes" id="UP000252884">
    <property type="component" value="Unassembled WGS sequence"/>
</dbReference>
<dbReference type="InterPro" id="IPR045851">
    <property type="entry name" value="AMP-bd_C_sf"/>
</dbReference>
<name>A0A368XPE5_9BURK</name>
<dbReference type="Gene3D" id="3.30.300.30">
    <property type="match status" value="1"/>
</dbReference>
<dbReference type="AlphaFoldDB" id="A0A368XPE5"/>
<dbReference type="Gene3D" id="3.40.50.12780">
    <property type="entry name" value="N-terminal domain of ligase-like"/>
    <property type="match status" value="1"/>
</dbReference>
<dbReference type="PANTHER" id="PTHR43201:SF5">
    <property type="entry name" value="MEDIUM-CHAIN ACYL-COA LIGASE ACSF2, MITOCHONDRIAL"/>
    <property type="match status" value="1"/>
</dbReference>
<dbReference type="InterPro" id="IPR042099">
    <property type="entry name" value="ANL_N_sf"/>
</dbReference>